<dbReference type="GO" id="GO:0005829">
    <property type="term" value="C:cytosol"/>
    <property type="evidence" value="ECO:0007669"/>
    <property type="project" value="TreeGrafter"/>
</dbReference>
<proteinExistence type="predicted"/>
<comment type="caution">
    <text evidence="5">The sequence shown here is derived from an EMBL/GenBank/DDBJ whole genome shotgun (WGS) entry which is preliminary data.</text>
</comment>
<protein>
    <submittedName>
        <fullName evidence="5">Nucleoside hydrolase</fullName>
    </submittedName>
</protein>
<dbReference type="SUPFAM" id="SSF53590">
    <property type="entry name" value="Nucleoside hydrolase"/>
    <property type="match status" value="1"/>
</dbReference>
<evidence type="ECO:0000256" key="2">
    <source>
        <dbReference type="ARBA" id="ARBA00023295"/>
    </source>
</evidence>
<dbReference type="PANTHER" id="PTHR12304">
    <property type="entry name" value="INOSINE-URIDINE PREFERRING NUCLEOSIDE HYDROLASE"/>
    <property type="match status" value="1"/>
</dbReference>
<feature type="domain" description="Inosine/uridine-preferring nucleoside hydrolase" evidence="4">
    <location>
        <begin position="8"/>
        <end position="369"/>
    </location>
</feature>
<dbReference type="Gene3D" id="3.90.245.10">
    <property type="entry name" value="Ribonucleoside hydrolase-like"/>
    <property type="match status" value="1"/>
</dbReference>
<name>A0A556CMU8_BREAU</name>
<reference evidence="5 6" key="1">
    <citation type="submission" date="2019-07" db="EMBL/GenBank/DDBJ databases">
        <title>Draft genome sequence of Brevibacterium aurantiacum XU54 isolated from Xinjiang China.</title>
        <authorList>
            <person name="Xu X."/>
        </authorList>
    </citation>
    <scope>NUCLEOTIDE SEQUENCE [LARGE SCALE GENOMIC DNA]</scope>
    <source>
        <strain evidence="5 6">XU54</strain>
    </source>
</reference>
<dbReference type="GO" id="GO:0006152">
    <property type="term" value="P:purine nucleoside catabolic process"/>
    <property type="evidence" value="ECO:0007669"/>
    <property type="project" value="TreeGrafter"/>
</dbReference>
<dbReference type="InterPro" id="IPR001910">
    <property type="entry name" value="Inosine/uridine_hydrolase_dom"/>
</dbReference>
<dbReference type="Proteomes" id="UP000316406">
    <property type="component" value="Unassembled WGS sequence"/>
</dbReference>
<dbReference type="GO" id="GO:0008477">
    <property type="term" value="F:purine nucleosidase activity"/>
    <property type="evidence" value="ECO:0007669"/>
    <property type="project" value="TreeGrafter"/>
</dbReference>
<evidence type="ECO:0000256" key="1">
    <source>
        <dbReference type="ARBA" id="ARBA00022801"/>
    </source>
</evidence>
<gene>
    <name evidence="5" type="ORF">FO013_04235</name>
</gene>
<feature type="compositionally biased region" description="Basic residues" evidence="3">
    <location>
        <begin position="395"/>
        <end position="405"/>
    </location>
</feature>
<dbReference type="InterPro" id="IPR023186">
    <property type="entry name" value="IUNH"/>
</dbReference>
<dbReference type="InterPro" id="IPR036452">
    <property type="entry name" value="Ribo_hydro-like"/>
</dbReference>
<sequence length="405" mass="43324">MPPHLPLFLDCDPGIDDAIALGYLLCQDDVDIIGIAASGGNVSTAQVSANAQGWLELAGRTGIPIHPGSEFPTAWPTEGTDGDSAMSPIAEPEYADLTHGPTGVGYARLPQPATPASSISAAQAWVDAARSHPGELIGVVIGPSTNLALAIAIEPELPNLVRRLFIMGGAFNYRGNTHPTTEWNVTFDPESTATVVAAFDHAHLEGTHRALPVIAPIEATEALEMTPTRLRTILDAAPKPHDGTGEPSAAGERWGSWLAQMAEALRFYFEFHEWDGLGYIAHIHDPFVLACALEWARSDEISTISAVSDEPIANGTRGTLPWATTICAPVDVELTGKLTRGETVADWLGRWGKGVNAEIIRTIDAQTFLDHLGETLSKGPHHDHETNTVWAGAGTHRRSRTKPEH</sequence>
<evidence type="ECO:0000313" key="6">
    <source>
        <dbReference type="Proteomes" id="UP000316406"/>
    </source>
</evidence>
<dbReference type="GO" id="GO:0045437">
    <property type="term" value="F:uridine nucleosidase activity"/>
    <property type="evidence" value="ECO:0007669"/>
    <property type="project" value="UniProtKB-ARBA"/>
</dbReference>
<dbReference type="PANTHER" id="PTHR12304:SF4">
    <property type="entry name" value="URIDINE NUCLEOSIDASE"/>
    <property type="match status" value="1"/>
</dbReference>
<dbReference type="Pfam" id="PF01156">
    <property type="entry name" value="IU_nuc_hydro"/>
    <property type="match status" value="1"/>
</dbReference>
<keyword evidence="6" id="KW-1185">Reference proteome</keyword>
<dbReference type="OrthoDB" id="9797882at2"/>
<dbReference type="AlphaFoldDB" id="A0A556CMU8"/>
<evidence type="ECO:0000256" key="3">
    <source>
        <dbReference type="SAM" id="MobiDB-lite"/>
    </source>
</evidence>
<dbReference type="InterPro" id="IPR015910">
    <property type="entry name" value="I/U_nuclsd_hydro_CS"/>
</dbReference>
<evidence type="ECO:0000259" key="4">
    <source>
        <dbReference type="Pfam" id="PF01156"/>
    </source>
</evidence>
<keyword evidence="2" id="KW-0326">Glycosidase</keyword>
<dbReference type="EMBL" id="VLTK01000002">
    <property type="protein sequence ID" value="TSI18754.1"/>
    <property type="molecule type" value="Genomic_DNA"/>
</dbReference>
<dbReference type="RefSeq" id="WP_143921306.1">
    <property type="nucleotide sequence ID" value="NZ_VLTK01000002.1"/>
</dbReference>
<feature type="region of interest" description="Disordered" evidence="3">
    <location>
        <begin position="376"/>
        <end position="405"/>
    </location>
</feature>
<dbReference type="PROSITE" id="PS01247">
    <property type="entry name" value="IUNH"/>
    <property type="match status" value="1"/>
</dbReference>
<keyword evidence="1 5" id="KW-0378">Hydrolase</keyword>
<organism evidence="5 6">
    <name type="scientific">Brevibacterium aurantiacum</name>
    <dbReference type="NCBI Taxonomy" id="273384"/>
    <lineage>
        <taxon>Bacteria</taxon>
        <taxon>Bacillati</taxon>
        <taxon>Actinomycetota</taxon>
        <taxon>Actinomycetes</taxon>
        <taxon>Micrococcales</taxon>
        <taxon>Brevibacteriaceae</taxon>
        <taxon>Brevibacterium</taxon>
    </lineage>
</organism>
<accession>A0A556CMU8</accession>
<evidence type="ECO:0000313" key="5">
    <source>
        <dbReference type="EMBL" id="TSI18754.1"/>
    </source>
</evidence>